<dbReference type="InterPro" id="IPR000792">
    <property type="entry name" value="Tscrpt_reg_LuxR_C"/>
</dbReference>
<reference evidence="2" key="1">
    <citation type="submission" date="2022-08" db="EMBL/GenBank/DDBJ databases">
        <title>Complete Genome Sequences of 2 Bosea sp. soil isolates.</title>
        <authorList>
            <person name="Alvarez Arevalo M."/>
            <person name="Sterndorff E.B."/>
            <person name="Faurdal D."/>
            <person name="Joergensen T.S."/>
            <person name="Weber T."/>
        </authorList>
    </citation>
    <scope>NUCLEOTIDE SEQUENCE</scope>
    <source>
        <strain evidence="2">NBC_00436</strain>
    </source>
</reference>
<sequence length="362" mass="39537">MLDADEFGDAVAMLYEAAAVPEVWPTAIARLAQIGGCTGGLLFAHSDLGTNWVTCKEFAPVFQRFMEQGWMNRNARMAGLLAHGGTGFITDHDIFSDEEMEQAEMYNGFLRPEGYGWGTATHVRAASGENIVFTLERKLELGPVSRREVEVLDGIRPHLARAAVLASKLQMQRAQASLDSFERAGSPAALIGGRGNVMAANPSFEALLGQVVIRAHDKVALEDARANALLQTALSQLAQDRLDDTRSIPVPRRDDSPAFIIHVLPIRRQALDIFSRAQAMLVVTTSDRSLRIEASLLCELYDLTRAEAAVANGLLEGLSIDEIVAERGVKRETVRTQVKHLLAKTGCHSQADFIRRLAPLAI</sequence>
<proteinExistence type="predicted"/>
<name>A0A9E7ZQJ4_9HYPH</name>
<protein>
    <submittedName>
        <fullName evidence="2">Helix-turn-helix transcriptional regulator</fullName>
    </submittedName>
</protein>
<dbReference type="SMART" id="SM00421">
    <property type="entry name" value="HTH_LUXR"/>
    <property type="match status" value="1"/>
</dbReference>
<feature type="domain" description="HTH luxR-type" evidence="1">
    <location>
        <begin position="300"/>
        <end position="357"/>
    </location>
</feature>
<dbReference type="GO" id="GO:0003677">
    <property type="term" value="F:DNA binding"/>
    <property type="evidence" value="ECO:0007669"/>
    <property type="project" value="InterPro"/>
</dbReference>
<organism evidence="2">
    <name type="scientific">Bosea sp. NBC_00436</name>
    <dbReference type="NCBI Taxonomy" id="2969620"/>
    <lineage>
        <taxon>Bacteria</taxon>
        <taxon>Pseudomonadati</taxon>
        <taxon>Pseudomonadota</taxon>
        <taxon>Alphaproteobacteria</taxon>
        <taxon>Hyphomicrobiales</taxon>
        <taxon>Boseaceae</taxon>
        <taxon>Bosea</taxon>
    </lineage>
</organism>
<evidence type="ECO:0000259" key="1">
    <source>
        <dbReference type="SMART" id="SM00421"/>
    </source>
</evidence>
<dbReference type="Gene3D" id="1.10.10.10">
    <property type="entry name" value="Winged helix-like DNA-binding domain superfamily/Winged helix DNA-binding domain"/>
    <property type="match status" value="1"/>
</dbReference>
<dbReference type="InterPro" id="IPR036388">
    <property type="entry name" value="WH-like_DNA-bd_sf"/>
</dbReference>
<gene>
    <name evidence="2" type="ORF">NWE54_14965</name>
</gene>
<dbReference type="InterPro" id="IPR016032">
    <property type="entry name" value="Sig_transdc_resp-reg_C-effctor"/>
</dbReference>
<dbReference type="EMBL" id="CP102774">
    <property type="protein sequence ID" value="UZF85131.1"/>
    <property type="molecule type" value="Genomic_DNA"/>
</dbReference>
<dbReference type="AlphaFoldDB" id="A0A9E7ZQJ4"/>
<dbReference type="SUPFAM" id="SSF46894">
    <property type="entry name" value="C-terminal effector domain of the bipartite response regulators"/>
    <property type="match status" value="1"/>
</dbReference>
<dbReference type="GO" id="GO:0006355">
    <property type="term" value="P:regulation of DNA-templated transcription"/>
    <property type="evidence" value="ECO:0007669"/>
    <property type="project" value="InterPro"/>
</dbReference>
<accession>A0A9E7ZQJ4</accession>
<evidence type="ECO:0000313" key="2">
    <source>
        <dbReference type="EMBL" id="UZF85131.1"/>
    </source>
</evidence>